<dbReference type="InterPro" id="IPR050249">
    <property type="entry name" value="Pseudomonas-type_ThrB"/>
</dbReference>
<comment type="catalytic activity">
    <reaction evidence="5">
        <text>(5R)-5-hydroxy-L-lysine + GTP = (5R)-5-phosphooxy-L-lysine + GDP + H(+)</text>
        <dbReference type="Rhea" id="RHEA:19049"/>
        <dbReference type="ChEBI" id="CHEBI:15378"/>
        <dbReference type="ChEBI" id="CHEBI:37565"/>
        <dbReference type="ChEBI" id="CHEBI:57882"/>
        <dbReference type="ChEBI" id="CHEBI:58189"/>
        <dbReference type="ChEBI" id="CHEBI:58357"/>
        <dbReference type="EC" id="2.7.1.81"/>
    </reaction>
</comment>
<dbReference type="SUPFAM" id="SSF56112">
    <property type="entry name" value="Protein kinase-like (PK-like)"/>
    <property type="match status" value="1"/>
</dbReference>
<dbReference type="InterPro" id="IPR008266">
    <property type="entry name" value="Tyr_kinase_AS"/>
</dbReference>
<dbReference type="GO" id="GO:0005737">
    <property type="term" value="C:cytoplasm"/>
    <property type="evidence" value="ECO:0007669"/>
    <property type="project" value="UniProtKB-SubCell"/>
</dbReference>
<dbReference type="GO" id="GO:0004672">
    <property type="term" value="F:protein kinase activity"/>
    <property type="evidence" value="ECO:0007669"/>
    <property type="project" value="InterPro"/>
</dbReference>
<reference evidence="10 11" key="1">
    <citation type="submission" date="2016-10" db="EMBL/GenBank/DDBJ databases">
        <title>Draft Genome sequence of Roseomonas sp. strain M3.</title>
        <authorList>
            <person name="Subhash Y."/>
            <person name="Lee S."/>
        </authorList>
    </citation>
    <scope>NUCLEOTIDE SEQUENCE [LARGE SCALE GENOMIC DNA]</scope>
    <source>
        <strain evidence="10 11">M3</strain>
    </source>
</reference>
<evidence type="ECO:0000313" key="11">
    <source>
        <dbReference type="Proteomes" id="UP000188879"/>
    </source>
</evidence>
<proteinExistence type="predicted"/>
<dbReference type="AlphaFoldDB" id="A0A1V2H5M2"/>
<comment type="function">
    <text evidence="6">Catalyzes the GTP-dependent phosphorylation of 5-hydroxy-L-lysine.</text>
</comment>
<accession>A0A1V2H5M2</accession>
<dbReference type="PANTHER" id="PTHR21064:SF1">
    <property type="entry name" value="HYDROXYLYSINE KINASE"/>
    <property type="match status" value="1"/>
</dbReference>
<keyword evidence="11" id="KW-1185">Reference proteome</keyword>
<evidence type="ECO:0000256" key="2">
    <source>
        <dbReference type="ARBA" id="ARBA00022490"/>
    </source>
</evidence>
<protein>
    <recommendedName>
        <fullName evidence="8">Hydroxylysine kinase</fullName>
        <ecNumber evidence="7">2.7.1.81</ecNumber>
    </recommendedName>
</protein>
<evidence type="ECO:0000256" key="7">
    <source>
        <dbReference type="ARBA" id="ARBA00038873"/>
    </source>
</evidence>
<evidence type="ECO:0000256" key="1">
    <source>
        <dbReference type="ARBA" id="ARBA00004496"/>
    </source>
</evidence>
<evidence type="ECO:0000256" key="8">
    <source>
        <dbReference type="ARBA" id="ARBA00040505"/>
    </source>
</evidence>
<dbReference type="GO" id="GO:0047992">
    <property type="term" value="F:hydroxylysine kinase activity"/>
    <property type="evidence" value="ECO:0007669"/>
    <property type="project" value="UniProtKB-EC"/>
</dbReference>
<name>A0A1V2H5M2_9PROT</name>
<evidence type="ECO:0000256" key="6">
    <source>
        <dbReference type="ARBA" id="ARBA00037368"/>
    </source>
</evidence>
<gene>
    <name evidence="10" type="ORF">BKE38_05580</name>
</gene>
<keyword evidence="3" id="KW-0808">Transferase</keyword>
<evidence type="ECO:0000259" key="9">
    <source>
        <dbReference type="Pfam" id="PF01636"/>
    </source>
</evidence>
<organism evidence="10 11">
    <name type="scientific">Teichococcus deserti</name>
    <dbReference type="NCBI Taxonomy" id="1817963"/>
    <lineage>
        <taxon>Bacteria</taxon>
        <taxon>Pseudomonadati</taxon>
        <taxon>Pseudomonadota</taxon>
        <taxon>Alphaproteobacteria</taxon>
        <taxon>Acetobacterales</taxon>
        <taxon>Roseomonadaceae</taxon>
        <taxon>Roseomonas</taxon>
    </lineage>
</organism>
<evidence type="ECO:0000313" key="10">
    <source>
        <dbReference type="EMBL" id="ONG56652.1"/>
    </source>
</evidence>
<dbReference type="Gene3D" id="3.90.1200.10">
    <property type="match status" value="1"/>
</dbReference>
<dbReference type="PANTHER" id="PTHR21064">
    <property type="entry name" value="AMINOGLYCOSIDE PHOSPHOTRANSFERASE DOMAIN-CONTAINING PROTEIN-RELATED"/>
    <property type="match status" value="1"/>
</dbReference>
<dbReference type="Pfam" id="PF01636">
    <property type="entry name" value="APH"/>
    <property type="match status" value="1"/>
</dbReference>
<evidence type="ECO:0000256" key="3">
    <source>
        <dbReference type="ARBA" id="ARBA00022679"/>
    </source>
</evidence>
<dbReference type="InterPro" id="IPR011009">
    <property type="entry name" value="Kinase-like_dom_sf"/>
</dbReference>
<dbReference type="EC" id="2.7.1.81" evidence="7"/>
<keyword evidence="4" id="KW-0418">Kinase</keyword>
<comment type="subcellular location">
    <subcellularLocation>
        <location evidence="1">Cytoplasm</location>
    </subcellularLocation>
</comment>
<keyword evidence="2" id="KW-0963">Cytoplasm</keyword>
<dbReference type="Proteomes" id="UP000188879">
    <property type="component" value="Unassembled WGS sequence"/>
</dbReference>
<evidence type="ECO:0000256" key="4">
    <source>
        <dbReference type="ARBA" id="ARBA00022777"/>
    </source>
</evidence>
<sequence length="351" mass="39158">MTTRYAPGSMTAQAAPVAPEEAEAIFAREFGTPGRAKRLIGERDQNFALTTADGRAVMLKLIHPAEDPAVTDFQTQVLLQVERADPTIPVQRVIRAQDGAADKPVRLADGSTRRLRMVSFLPGRIQRGLPPSLARGRELGEILARIQLALQDFAHPADSHEIAWDISYTDRQRVVVPEIEDPHRRALLVEGLDRFDAIKDAMDKLRRQVVHNDLSYDNVVVDEQNPDRVAGVLDFGDATRTAVVNDLAVACAYNLAEEGDPLDGAIPLVAGFHATRPLLPGEVALLAELTIARMVVRVGITEWRAVRFPENRDYILRTTPMTWRLLEVLLRQSPRQQQDKMMRACDMELSR</sequence>
<comment type="caution">
    <text evidence="10">The sequence shown here is derived from an EMBL/GenBank/DDBJ whole genome shotgun (WGS) entry which is preliminary data.</text>
</comment>
<dbReference type="PROSITE" id="PS00109">
    <property type="entry name" value="PROTEIN_KINASE_TYR"/>
    <property type="match status" value="1"/>
</dbReference>
<dbReference type="EMBL" id="MLCO01000038">
    <property type="protein sequence ID" value="ONG56652.1"/>
    <property type="molecule type" value="Genomic_DNA"/>
</dbReference>
<dbReference type="InterPro" id="IPR002575">
    <property type="entry name" value="Aminoglycoside_PTrfase"/>
</dbReference>
<evidence type="ECO:0000256" key="5">
    <source>
        <dbReference type="ARBA" id="ARBA00036820"/>
    </source>
</evidence>
<feature type="domain" description="Aminoglycoside phosphotransferase" evidence="9">
    <location>
        <begin position="41"/>
        <end position="262"/>
    </location>
</feature>